<reference evidence="1 2" key="1">
    <citation type="submission" date="2016-08" db="EMBL/GenBank/DDBJ databases">
        <authorList>
            <person name="Seilhamer J.J."/>
        </authorList>
    </citation>
    <scope>NUCLEOTIDE SEQUENCE [LARGE SCALE GENOMIC DNA]</scope>
    <source>
        <strain evidence="1 2">CFBP4690</strain>
    </source>
</reference>
<evidence type="ECO:0000313" key="2">
    <source>
        <dbReference type="Proteomes" id="UP000237872"/>
    </source>
</evidence>
<accession>A0A2S7C3C6</accession>
<dbReference type="Proteomes" id="UP000237872">
    <property type="component" value="Unassembled WGS sequence"/>
</dbReference>
<proteinExistence type="predicted"/>
<organism evidence="1 2">
    <name type="scientific">Xanthomonas codiaei</name>
    <dbReference type="NCBI Taxonomy" id="56463"/>
    <lineage>
        <taxon>Bacteria</taxon>
        <taxon>Pseudomonadati</taxon>
        <taxon>Pseudomonadota</taxon>
        <taxon>Gammaproteobacteria</taxon>
        <taxon>Lysobacterales</taxon>
        <taxon>Lysobacteraceae</taxon>
        <taxon>Xanthomonas</taxon>
    </lineage>
</organism>
<name>A0A2S7C3C6_9XANT</name>
<dbReference type="EMBL" id="MDEC01000062">
    <property type="protein sequence ID" value="PPU56072.1"/>
    <property type="molecule type" value="Genomic_DNA"/>
</dbReference>
<sequence>MFNLCHYFRHRELKHLWDQVLPGMTVAQAEQIMGFGFFKDSENAAGRIVYSNHAQDFLPFYLVVDRSSGQIVRRHNIRALDEL</sequence>
<protein>
    <submittedName>
        <fullName evidence="1">Uncharacterized protein</fullName>
    </submittedName>
</protein>
<evidence type="ECO:0000313" key="1">
    <source>
        <dbReference type="EMBL" id="PPU56072.1"/>
    </source>
</evidence>
<dbReference type="AlphaFoldDB" id="A0A2S7C3C6"/>
<gene>
    <name evidence="1" type="ORF">XcodCFBP4690_21840</name>
</gene>
<comment type="caution">
    <text evidence="1">The sequence shown here is derived from an EMBL/GenBank/DDBJ whole genome shotgun (WGS) entry which is preliminary data.</text>
</comment>